<proteinExistence type="predicted"/>
<dbReference type="SUPFAM" id="SSF52540">
    <property type="entry name" value="P-loop containing nucleoside triphosphate hydrolases"/>
    <property type="match status" value="1"/>
</dbReference>
<keyword evidence="4" id="KW-0547">Nucleotide-binding</keyword>
<dbReference type="Proteomes" id="UP000261052">
    <property type="component" value="Unassembled WGS sequence"/>
</dbReference>
<dbReference type="EMBL" id="QSQP01000009">
    <property type="protein sequence ID" value="RGK42859.1"/>
    <property type="molecule type" value="Genomic_DNA"/>
</dbReference>
<dbReference type="AlphaFoldDB" id="A0A3E4LZK6"/>
<feature type="coiled-coil region" evidence="1">
    <location>
        <begin position="190"/>
        <end position="230"/>
    </location>
</feature>
<dbReference type="PROSITE" id="PS51192">
    <property type="entry name" value="HELICASE_ATP_BIND_1"/>
    <property type="match status" value="1"/>
</dbReference>
<feature type="domain" description="Helicase C-terminal" evidence="3">
    <location>
        <begin position="219"/>
        <end position="392"/>
    </location>
</feature>
<dbReference type="Pfam" id="PF00271">
    <property type="entry name" value="Helicase_C"/>
    <property type="match status" value="1"/>
</dbReference>
<dbReference type="PANTHER" id="PTHR33418:SF1">
    <property type="entry name" value="HELICASE-ASSOCIATED DOMAIN-CONTAINING PROTEIN"/>
    <property type="match status" value="1"/>
</dbReference>
<protein>
    <submittedName>
        <fullName evidence="4">DNA/RNA helicase</fullName>
    </submittedName>
</protein>
<evidence type="ECO:0000259" key="3">
    <source>
        <dbReference type="PROSITE" id="PS51194"/>
    </source>
</evidence>
<dbReference type="SMART" id="SM00487">
    <property type="entry name" value="DEXDc"/>
    <property type="match status" value="1"/>
</dbReference>
<dbReference type="GO" id="GO:0005524">
    <property type="term" value="F:ATP binding"/>
    <property type="evidence" value="ECO:0007669"/>
    <property type="project" value="InterPro"/>
</dbReference>
<dbReference type="SMART" id="SM00490">
    <property type="entry name" value="HELICc"/>
    <property type="match status" value="1"/>
</dbReference>
<gene>
    <name evidence="4" type="ORF">DXD13_08565</name>
</gene>
<dbReference type="GO" id="GO:0003677">
    <property type="term" value="F:DNA binding"/>
    <property type="evidence" value="ECO:0007669"/>
    <property type="project" value="InterPro"/>
</dbReference>
<dbReference type="InterPro" id="IPR001650">
    <property type="entry name" value="Helicase_C-like"/>
</dbReference>
<evidence type="ECO:0000313" key="4">
    <source>
        <dbReference type="EMBL" id="RGK42859.1"/>
    </source>
</evidence>
<keyword evidence="4" id="KW-0067">ATP-binding</keyword>
<accession>A0A3E4LZK6</accession>
<dbReference type="InterPro" id="IPR005114">
    <property type="entry name" value="Helicase_assoc"/>
</dbReference>
<dbReference type="GO" id="GO:0016787">
    <property type="term" value="F:hydrolase activity"/>
    <property type="evidence" value="ECO:0007669"/>
    <property type="project" value="InterPro"/>
</dbReference>
<keyword evidence="4" id="KW-0347">Helicase</keyword>
<keyword evidence="1" id="KW-0175">Coiled coil</keyword>
<dbReference type="PROSITE" id="PS51194">
    <property type="entry name" value="HELICASE_CTER"/>
    <property type="match status" value="1"/>
</dbReference>
<dbReference type="PANTHER" id="PTHR33418">
    <property type="entry name" value="HELICASE-ASSOCIATED"/>
    <property type="match status" value="1"/>
</dbReference>
<name>A0A3E4LZK6_9FIRM</name>
<comment type="caution">
    <text evidence="4">The sequence shown here is derived from an EMBL/GenBank/DDBJ whole genome shotgun (WGS) entry which is preliminary data.</text>
</comment>
<dbReference type="Pfam" id="PF03457">
    <property type="entry name" value="HA"/>
    <property type="match status" value="4"/>
</dbReference>
<sequence length="709" mass="81335">MKLELFEHNQKAYEAAISMMAETGKAAIIHPTGTGKSLIAFKLAMEHPQASVYWLAPSSYIYHTQLENLQKLMKPDSSDNQIQSPDNITFISYSRLMHNEELIEKIQPDYIVLDEFHRCGAAEWGKSVKKLLDAHKTAKILGLSATNIRYLDNQRDMAEEIFDGCIASEMTLGEAMAKGILSTPKYVMAMYSYGEELKKLKQRIQAMESRSSARKNMELLEQLRRALEKADGPDKIFEKHMRMEGKIHGKYIVFCSSREHMDEMTEHMHEWFDSVDTSPHRYVAYYSNPETSKAFAEFKADKSEHLKLLYCIDMLNEGVHVDDVDGVILLRPTVSPIIYMQQIGRCLSAGTNKTPLIFDLVDNFESLYSIDCLTEEIDQAFSLMPCTQVEREKFKDRFRIYDEVKECRQLFGQLQSSLSSTWDNYYLAACAYHRDHGNLKVPKDYVTDDGLTLGSWIQTQRKVYSGKIAGGLTADKIEKLNLIGMIWNVRKNSFDTAYEELEKYHEQHGNLDIKSRYVTESGYPLGKWINNIRVAAKKKGKEAVLNKEQLKKLEALGMIWDKNSEIWDVYISAAKKYYEETGDLHIPVRYVTEDGVALGNWLSSIKNGKSGRKMRAETLTDEQKAQLKKLGINLENTNNTVWNSKYELAKKYYTEHGNLNIPVAYCVDGVKLGRWISNIRSKRKNPDSSGMMLDESRIAMLDSIGMDWK</sequence>
<reference evidence="4 5" key="1">
    <citation type="submission" date="2018-08" db="EMBL/GenBank/DDBJ databases">
        <title>A genome reference for cultivated species of the human gut microbiota.</title>
        <authorList>
            <person name="Zou Y."/>
            <person name="Xue W."/>
            <person name="Luo G."/>
        </authorList>
    </citation>
    <scope>NUCLEOTIDE SEQUENCE [LARGE SCALE GENOMIC DNA]</scope>
    <source>
        <strain evidence="4 5">TF11-15AC</strain>
    </source>
</reference>
<feature type="domain" description="Helicase ATP-binding" evidence="2">
    <location>
        <begin position="17"/>
        <end position="146"/>
    </location>
</feature>
<evidence type="ECO:0000313" key="5">
    <source>
        <dbReference type="Proteomes" id="UP000261052"/>
    </source>
</evidence>
<evidence type="ECO:0000259" key="2">
    <source>
        <dbReference type="PROSITE" id="PS51192"/>
    </source>
</evidence>
<dbReference type="InterPro" id="IPR014001">
    <property type="entry name" value="Helicase_ATP-bd"/>
</dbReference>
<organism evidence="4 5">
    <name type="scientific">Agathobacter rectalis</name>
    <dbReference type="NCBI Taxonomy" id="39491"/>
    <lineage>
        <taxon>Bacteria</taxon>
        <taxon>Bacillati</taxon>
        <taxon>Bacillota</taxon>
        <taxon>Clostridia</taxon>
        <taxon>Lachnospirales</taxon>
        <taxon>Lachnospiraceae</taxon>
        <taxon>Agathobacter</taxon>
    </lineage>
</organism>
<dbReference type="RefSeq" id="WP_117686036.1">
    <property type="nucleotide sequence ID" value="NZ_QSQP01000009.1"/>
</dbReference>
<dbReference type="InterPro" id="IPR006935">
    <property type="entry name" value="Helicase/UvrB_N"/>
</dbReference>
<evidence type="ECO:0000256" key="1">
    <source>
        <dbReference type="SAM" id="Coils"/>
    </source>
</evidence>
<dbReference type="Gene3D" id="6.10.140.530">
    <property type="match status" value="4"/>
</dbReference>
<keyword evidence="4" id="KW-0378">Hydrolase</keyword>
<dbReference type="GO" id="GO:0004386">
    <property type="term" value="F:helicase activity"/>
    <property type="evidence" value="ECO:0007669"/>
    <property type="project" value="UniProtKB-KW"/>
</dbReference>
<dbReference type="Pfam" id="PF04851">
    <property type="entry name" value="ResIII"/>
    <property type="match status" value="1"/>
</dbReference>
<dbReference type="InterPro" id="IPR027417">
    <property type="entry name" value="P-loop_NTPase"/>
</dbReference>
<dbReference type="Gene3D" id="3.40.50.300">
    <property type="entry name" value="P-loop containing nucleotide triphosphate hydrolases"/>
    <property type="match status" value="2"/>
</dbReference>